<feature type="binding site" evidence="5">
    <location>
        <begin position="11"/>
        <end position="16"/>
    </location>
    <ligand>
        <name>ATP</name>
        <dbReference type="ChEBI" id="CHEBI:30616"/>
    </ligand>
</feature>
<keyword evidence="4 5" id="KW-0173">Coenzyme A biosynthesis</keyword>
<gene>
    <name evidence="5" type="primary">coaE</name>
    <name evidence="7" type="ORF">SAMN06297382_0512</name>
</gene>
<dbReference type="GO" id="GO:0004140">
    <property type="term" value="F:dephospho-CoA kinase activity"/>
    <property type="evidence" value="ECO:0007669"/>
    <property type="project" value="UniProtKB-UniRule"/>
</dbReference>
<dbReference type="NCBIfam" id="TIGR00152">
    <property type="entry name" value="dephospho-CoA kinase"/>
    <property type="match status" value="1"/>
</dbReference>
<dbReference type="AlphaFoldDB" id="A0A239PJN5"/>
<dbReference type="EMBL" id="FZQA01000001">
    <property type="protein sequence ID" value="SNT68016.1"/>
    <property type="molecule type" value="Genomic_DNA"/>
</dbReference>
<evidence type="ECO:0000256" key="6">
    <source>
        <dbReference type="NCBIfam" id="TIGR00152"/>
    </source>
</evidence>
<evidence type="ECO:0000256" key="3">
    <source>
        <dbReference type="ARBA" id="ARBA00022840"/>
    </source>
</evidence>
<organism evidence="7 8">
    <name type="scientific">Amphiplicatus metriothermophilus</name>
    <dbReference type="NCBI Taxonomy" id="1519374"/>
    <lineage>
        <taxon>Bacteria</taxon>
        <taxon>Pseudomonadati</taxon>
        <taxon>Pseudomonadota</taxon>
        <taxon>Alphaproteobacteria</taxon>
        <taxon>Parvularculales</taxon>
        <taxon>Parvularculaceae</taxon>
        <taxon>Amphiplicatus</taxon>
    </lineage>
</organism>
<dbReference type="PROSITE" id="PS51219">
    <property type="entry name" value="DPCK"/>
    <property type="match status" value="1"/>
</dbReference>
<dbReference type="EC" id="2.7.1.24" evidence="5 6"/>
<dbReference type="OrthoDB" id="9812943at2"/>
<comment type="similarity">
    <text evidence="1 5">Belongs to the CoaE family.</text>
</comment>
<dbReference type="GO" id="GO:0005524">
    <property type="term" value="F:ATP binding"/>
    <property type="evidence" value="ECO:0007669"/>
    <property type="project" value="UniProtKB-UniRule"/>
</dbReference>
<dbReference type="PANTHER" id="PTHR10695:SF46">
    <property type="entry name" value="BIFUNCTIONAL COENZYME A SYNTHASE-RELATED"/>
    <property type="match status" value="1"/>
</dbReference>
<dbReference type="RefSeq" id="WP_089411004.1">
    <property type="nucleotide sequence ID" value="NZ_FZQA01000001.1"/>
</dbReference>
<keyword evidence="5 7" id="KW-0418">Kinase</keyword>
<dbReference type="InterPro" id="IPR001977">
    <property type="entry name" value="Depp_CoAkinase"/>
</dbReference>
<dbReference type="InterPro" id="IPR027417">
    <property type="entry name" value="P-loop_NTPase"/>
</dbReference>
<name>A0A239PJN5_9PROT</name>
<dbReference type="GO" id="GO:0005737">
    <property type="term" value="C:cytoplasm"/>
    <property type="evidence" value="ECO:0007669"/>
    <property type="project" value="UniProtKB-SubCell"/>
</dbReference>
<dbReference type="SUPFAM" id="SSF52540">
    <property type="entry name" value="P-loop containing nucleoside triphosphate hydrolases"/>
    <property type="match status" value="1"/>
</dbReference>
<dbReference type="Pfam" id="PF01121">
    <property type="entry name" value="CoaE"/>
    <property type="match status" value="1"/>
</dbReference>
<evidence type="ECO:0000256" key="5">
    <source>
        <dbReference type="HAMAP-Rule" id="MF_00376"/>
    </source>
</evidence>
<dbReference type="GO" id="GO:0015937">
    <property type="term" value="P:coenzyme A biosynthetic process"/>
    <property type="evidence" value="ECO:0007669"/>
    <property type="project" value="UniProtKB-UniRule"/>
</dbReference>
<keyword evidence="8" id="KW-1185">Reference proteome</keyword>
<dbReference type="CDD" id="cd02022">
    <property type="entry name" value="DPCK"/>
    <property type="match status" value="1"/>
</dbReference>
<keyword evidence="2 5" id="KW-0547">Nucleotide-binding</keyword>
<protein>
    <recommendedName>
        <fullName evidence="5 6">Dephospho-CoA kinase</fullName>
        <ecNumber evidence="5 6">2.7.1.24</ecNumber>
    </recommendedName>
    <alternativeName>
        <fullName evidence="5">Dephosphocoenzyme A kinase</fullName>
    </alternativeName>
</protein>
<dbReference type="HAMAP" id="MF_00376">
    <property type="entry name" value="Dephospho_CoA_kinase"/>
    <property type="match status" value="1"/>
</dbReference>
<sequence length="200" mass="21239">MIVVGLTGSIGMGKSTVLGMFRALGAATWSADEAVHRLYAEGGAAVGPVGTAFPEAVAGGAIDRMRLSKIVMDDAEKLARLEAIVHPLVAADRAAFLERARAQGAKIAVLDVPLLFETGQEGDYDAVVVVSAPAEMQRARVLGRSGMTARKLDAILARQTPDAEKRRRADYVILTDKSFDATRGEVEIVLADLFTRFGQA</sequence>
<dbReference type="Gene3D" id="3.40.50.300">
    <property type="entry name" value="P-loop containing nucleotide triphosphate hydrolases"/>
    <property type="match status" value="1"/>
</dbReference>
<comment type="catalytic activity">
    <reaction evidence="5">
        <text>3'-dephospho-CoA + ATP = ADP + CoA + H(+)</text>
        <dbReference type="Rhea" id="RHEA:18245"/>
        <dbReference type="ChEBI" id="CHEBI:15378"/>
        <dbReference type="ChEBI" id="CHEBI:30616"/>
        <dbReference type="ChEBI" id="CHEBI:57287"/>
        <dbReference type="ChEBI" id="CHEBI:57328"/>
        <dbReference type="ChEBI" id="CHEBI:456216"/>
        <dbReference type="EC" id="2.7.1.24"/>
    </reaction>
</comment>
<comment type="pathway">
    <text evidence="5">Cofactor biosynthesis; coenzyme A biosynthesis; CoA from (R)-pantothenate: step 5/5.</text>
</comment>
<comment type="subcellular location">
    <subcellularLocation>
        <location evidence="5">Cytoplasm</location>
    </subcellularLocation>
</comment>
<keyword evidence="5" id="KW-0963">Cytoplasm</keyword>
<evidence type="ECO:0000256" key="4">
    <source>
        <dbReference type="ARBA" id="ARBA00022993"/>
    </source>
</evidence>
<evidence type="ECO:0000256" key="1">
    <source>
        <dbReference type="ARBA" id="ARBA00009018"/>
    </source>
</evidence>
<dbReference type="Proteomes" id="UP000198346">
    <property type="component" value="Unassembled WGS sequence"/>
</dbReference>
<keyword evidence="5" id="KW-0808">Transferase</keyword>
<evidence type="ECO:0000313" key="8">
    <source>
        <dbReference type="Proteomes" id="UP000198346"/>
    </source>
</evidence>
<accession>A0A239PJN5</accession>
<evidence type="ECO:0000313" key="7">
    <source>
        <dbReference type="EMBL" id="SNT68016.1"/>
    </source>
</evidence>
<reference evidence="7 8" key="1">
    <citation type="submission" date="2017-07" db="EMBL/GenBank/DDBJ databases">
        <authorList>
            <person name="Sun Z.S."/>
            <person name="Albrecht U."/>
            <person name="Echele G."/>
            <person name="Lee C.C."/>
        </authorList>
    </citation>
    <scope>NUCLEOTIDE SEQUENCE [LARGE SCALE GENOMIC DNA]</scope>
    <source>
        <strain evidence="7 8">CGMCC 1.12710</strain>
    </source>
</reference>
<keyword evidence="3 5" id="KW-0067">ATP-binding</keyword>
<dbReference type="PANTHER" id="PTHR10695">
    <property type="entry name" value="DEPHOSPHO-COA KINASE-RELATED"/>
    <property type="match status" value="1"/>
</dbReference>
<comment type="function">
    <text evidence="5">Catalyzes the phosphorylation of the 3'-hydroxyl group of dephosphocoenzyme A to form coenzyme A.</text>
</comment>
<proteinExistence type="inferred from homology"/>
<evidence type="ECO:0000256" key="2">
    <source>
        <dbReference type="ARBA" id="ARBA00022741"/>
    </source>
</evidence>
<dbReference type="UniPathway" id="UPA00241">
    <property type="reaction ID" value="UER00356"/>
</dbReference>